<dbReference type="Proteomes" id="UP000326912">
    <property type="component" value="Unassembled WGS sequence"/>
</dbReference>
<keyword evidence="3" id="KW-1185">Reference proteome</keyword>
<evidence type="ECO:0000313" key="3">
    <source>
        <dbReference type="Proteomes" id="UP000326912"/>
    </source>
</evidence>
<gene>
    <name evidence="2" type="ORF">KDW_18060</name>
</gene>
<feature type="transmembrane region" description="Helical" evidence="1">
    <location>
        <begin position="292"/>
        <end position="310"/>
    </location>
</feature>
<evidence type="ECO:0000256" key="1">
    <source>
        <dbReference type="SAM" id="Phobius"/>
    </source>
</evidence>
<keyword evidence="1" id="KW-0472">Membrane</keyword>
<comment type="caution">
    <text evidence="2">The sequence shown here is derived from an EMBL/GenBank/DDBJ whole genome shotgun (WGS) entry which is preliminary data.</text>
</comment>
<evidence type="ECO:0000313" key="2">
    <source>
        <dbReference type="EMBL" id="GER87644.1"/>
    </source>
</evidence>
<protein>
    <recommendedName>
        <fullName evidence="4">Mannosyl-glycoprotein endo-beta-N-acetylglucosamidase-like domain-containing protein</fullName>
    </recommendedName>
</protein>
<dbReference type="RefSeq" id="WP_151755623.1">
    <property type="nucleotide sequence ID" value="NZ_BKZW01000001.1"/>
</dbReference>
<accession>A0A5J4KEG1</accession>
<evidence type="ECO:0008006" key="4">
    <source>
        <dbReference type="Google" id="ProtNLM"/>
    </source>
</evidence>
<reference evidence="2 3" key="1">
    <citation type="submission" date="2019-10" db="EMBL/GenBank/DDBJ databases">
        <title>Dictyobacter vulcani sp. nov., within the class Ktedonobacteria, isolated from soil of volcanic Mt. Zao.</title>
        <authorList>
            <person name="Zheng Y."/>
            <person name="Wang C.M."/>
            <person name="Sakai Y."/>
            <person name="Abe K."/>
            <person name="Yokota A."/>
            <person name="Yabe S."/>
        </authorList>
    </citation>
    <scope>NUCLEOTIDE SEQUENCE [LARGE SCALE GENOMIC DNA]</scope>
    <source>
        <strain evidence="2 3">W12</strain>
    </source>
</reference>
<organism evidence="2 3">
    <name type="scientific">Dictyobacter vulcani</name>
    <dbReference type="NCBI Taxonomy" id="2607529"/>
    <lineage>
        <taxon>Bacteria</taxon>
        <taxon>Bacillati</taxon>
        <taxon>Chloroflexota</taxon>
        <taxon>Ktedonobacteria</taxon>
        <taxon>Ktedonobacterales</taxon>
        <taxon>Dictyobacteraceae</taxon>
        <taxon>Dictyobacter</taxon>
    </lineage>
</organism>
<keyword evidence="1" id="KW-1133">Transmembrane helix</keyword>
<proteinExistence type="predicted"/>
<dbReference type="EMBL" id="BKZW01000001">
    <property type="protein sequence ID" value="GER87644.1"/>
    <property type="molecule type" value="Genomic_DNA"/>
</dbReference>
<sequence>MITKFRFRNWQKTYLLLALSSLTIVAGGLAGFTWQTPQSTKAADESVLGGPSLSATTVDHIFAQMGSPMTGTGAIVEQASRSTNIDDAFAMAVWWAETNDGMAGVGLGDRNPGSVRGTAGYPSGYDGYTIYPSYAAAISDWFRLIKNSYVIGRGTIGVYSISVPYVGTAGAGNWAYKVTSLMARYRYLAPPPPPSASIPATTSAQTVSTPLSTPRIHSQIRPHTHIRAYAPIGNETDWERLLAEKRHQLWLAKLEEASSAERSVEVPIHHTSQPERRAEKLAPMSLLQQEPMFAGGAVLILIAILTITGLEIGRRKLARKAIPTPVVATAPLQASHTITASRFTATEELTRVPPTPILVSQRGVPLTPFMPNRAPGVANQPTDRLIPRIRKEQKN</sequence>
<keyword evidence="1" id="KW-0812">Transmembrane</keyword>
<name>A0A5J4KEG1_9CHLR</name>
<dbReference type="AlphaFoldDB" id="A0A5J4KEG1"/>